<accession>A0A931HEK2</accession>
<dbReference type="Proteomes" id="UP000617634">
    <property type="component" value="Unassembled WGS sequence"/>
</dbReference>
<dbReference type="EMBL" id="JADZGI010000004">
    <property type="protein sequence ID" value="MBH0114702.1"/>
    <property type="molecule type" value="Genomic_DNA"/>
</dbReference>
<reference evidence="2" key="1">
    <citation type="submission" date="2020-11" db="EMBL/GenBank/DDBJ databases">
        <title>Novosphingobium aureum sp. nov., a marine bacterium isolated from sediment of a salt flat.</title>
        <authorList>
            <person name="Yoo Y."/>
            <person name="Kim J.-J."/>
        </authorList>
    </citation>
    <scope>NUCLEOTIDE SEQUENCE</scope>
    <source>
        <strain evidence="2">YJ-S2-02</strain>
    </source>
</reference>
<organism evidence="2 3">
    <name type="scientific">Novosphingobium aureum</name>
    <dbReference type="NCBI Taxonomy" id="2792964"/>
    <lineage>
        <taxon>Bacteria</taxon>
        <taxon>Pseudomonadati</taxon>
        <taxon>Pseudomonadota</taxon>
        <taxon>Alphaproteobacteria</taxon>
        <taxon>Sphingomonadales</taxon>
        <taxon>Sphingomonadaceae</taxon>
        <taxon>Novosphingobium</taxon>
    </lineage>
</organism>
<dbReference type="RefSeq" id="WP_197166404.1">
    <property type="nucleotide sequence ID" value="NZ_JADZGI010000004.1"/>
</dbReference>
<gene>
    <name evidence="2" type="ORF">I5E68_17270</name>
</gene>
<comment type="caution">
    <text evidence="2">The sequence shown here is derived from an EMBL/GenBank/DDBJ whole genome shotgun (WGS) entry which is preliminary data.</text>
</comment>
<feature type="chain" id="PRO_5037848747" evidence="1">
    <location>
        <begin position="27"/>
        <end position="289"/>
    </location>
</feature>
<evidence type="ECO:0000313" key="3">
    <source>
        <dbReference type="Proteomes" id="UP000617634"/>
    </source>
</evidence>
<dbReference type="AlphaFoldDB" id="A0A931HEK2"/>
<protein>
    <submittedName>
        <fullName evidence="2">Uncharacterized protein</fullName>
    </submittedName>
</protein>
<keyword evidence="3" id="KW-1185">Reference proteome</keyword>
<evidence type="ECO:0000313" key="2">
    <source>
        <dbReference type="EMBL" id="MBH0114702.1"/>
    </source>
</evidence>
<feature type="signal peptide" evidence="1">
    <location>
        <begin position="1"/>
        <end position="26"/>
    </location>
</feature>
<proteinExistence type="predicted"/>
<keyword evidence="1" id="KW-0732">Signal</keyword>
<name>A0A931HEK2_9SPHN</name>
<sequence>MTTSKHLLVPGIGALALAFQPLAAVAQNQVPSHPEALDSAQLSPTFADIAALADSAGLVVHARIRKAIRVKNERAPGLAPGSVRFYVEADTLALLSGSAPLGESIRYLVDLPLDARGKEPNLKKREVLLFARAVPGRPGEIQLLSPDAQQTWSQEAEARVRRILQAMVAPDAPAKVTGVREIIFVPGTLAGQGETQVFLNTDDGSAASLTVRHVPGAQPVWGVSFSELVADVGRPPRRDTLEWYRLACFLPARPPVGANMSEGAALRAQAEADYRFVMQDLGPCRRTLG</sequence>
<evidence type="ECO:0000256" key="1">
    <source>
        <dbReference type="SAM" id="SignalP"/>
    </source>
</evidence>